<evidence type="ECO:0000313" key="1">
    <source>
        <dbReference type="EMBL" id="KAK3769783.1"/>
    </source>
</evidence>
<sequence length="88" mass="9781">MSKSTSTDQTDLESAMFEALPPSRTRLRVRHLDKSFCPPFIILTHRLASAAPSRVCSDTVSAPAQDPARPFVSLLVRRRESRALCGRL</sequence>
<comment type="caution">
    <text evidence="1">The sequence shown here is derived from an EMBL/GenBank/DDBJ whole genome shotgun (WGS) entry which is preliminary data.</text>
</comment>
<keyword evidence="2" id="KW-1185">Reference proteome</keyword>
<name>A0AAE1DHM3_9GAST</name>
<evidence type="ECO:0000313" key="2">
    <source>
        <dbReference type="Proteomes" id="UP001283361"/>
    </source>
</evidence>
<dbReference type="AlphaFoldDB" id="A0AAE1DHM3"/>
<proteinExistence type="predicted"/>
<dbReference type="EMBL" id="JAWDGP010003890">
    <property type="protein sequence ID" value="KAK3769783.1"/>
    <property type="molecule type" value="Genomic_DNA"/>
</dbReference>
<reference evidence="1" key="1">
    <citation type="journal article" date="2023" name="G3 (Bethesda)">
        <title>A reference genome for the long-term kleptoplast-retaining sea slug Elysia crispata morphotype clarki.</title>
        <authorList>
            <person name="Eastman K.E."/>
            <person name="Pendleton A.L."/>
            <person name="Shaikh M.A."/>
            <person name="Suttiyut T."/>
            <person name="Ogas R."/>
            <person name="Tomko P."/>
            <person name="Gavelis G."/>
            <person name="Widhalm J.R."/>
            <person name="Wisecaver J.H."/>
        </authorList>
    </citation>
    <scope>NUCLEOTIDE SEQUENCE</scope>
    <source>
        <strain evidence="1">ECLA1</strain>
    </source>
</reference>
<accession>A0AAE1DHM3</accession>
<gene>
    <name evidence="1" type="ORF">RRG08_046888</name>
</gene>
<organism evidence="1 2">
    <name type="scientific">Elysia crispata</name>
    <name type="common">lettuce slug</name>
    <dbReference type="NCBI Taxonomy" id="231223"/>
    <lineage>
        <taxon>Eukaryota</taxon>
        <taxon>Metazoa</taxon>
        <taxon>Spiralia</taxon>
        <taxon>Lophotrochozoa</taxon>
        <taxon>Mollusca</taxon>
        <taxon>Gastropoda</taxon>
        <taxon>Heterobranchia</taxon>
        <taxon>Euthyneura</taxon>
        <taxon>Panpulmonata</taxon>
        <taxon>Sacoglossa</taxon>
        <taxon>Placobranchoidea</taxon>
        <taxon>Plakobranchidae</taxon>
        <taxon>Elysia</taxon>
    </lineage>
</organism>
<protein>
    <submittedName>
        <fullName evidence="1">Uncharacterized protein</fullName>
    </submittedName>
</protein>
<dbReference type="Proteomes" id="UP001283361">
    <property type="component" value="Unassembled WGS sequence"/>
</dbReference>